<evidence type="ECO:0000256" key="3">
    <source>
        <dbReference type="ARBA" id="ARBA00022840"/>
    </source>
</evidence>
<dbReference type="EMBL" id="MGJO01000066">
    <property type="protein sequence ID" value="OGN07702.1"/>
    <property type="molecule type" value="Genomic_DNA"/>
</dbReference>
<feature type="domain" description="ABC transporter" evidence="4">
    <location>
        <begin position="2"/>
        <end position="230"/>
    </location>
</feature>
<comment type="caution">
    <text evidence="5">The sequence shown here is derived from an EMBL/GenBank/DDBJ whole genome shotgun (WGS) entry which is preliminary data.</text>
</comment>
<dbReference type="InterPro" id="IPR003593">
    <property type="entry name" value="AAA+_ATPase"/>
</dbReference>
<name>A0A1F8F3I9_9BACT</name>
<accession>A0A1F8F3I9</accession>
<dbReference type="SUPFAM" id="SSF52540">
    <property type="entry name" value="P-loop containing nucleoside triphosphate hydrolases"/>
    <property type="match status" value="1"/>
</dbReference>
<dbReference type="InterPro" id="IPR017871">
    <property type="entry name" value="ABC_transporter-like_CS"/>
</dbReference>
<dbReference type="Pfam" id="PF00005">
    <property type="entry name" value="ABC_tran"/>
    <property type="match status" value="1"/>
</dbReference>
<dbReference type="GO" id="GO:0005524">
    <property type="term" value="F:ATP binding"/>
    <property type="evidence" value="ECO:0007669"/>
    <property type="project" value="UniProtKB-KW"/>
</dbReference>
<evidence type="ECO:0000256" key="1">
    <source>
        <dbReference type="ARBA" id="ARBA00022448"/>
    </source>
</evidence>
<dbReference type="PROSITE" id="PS00211">
    <property type="entry name" value="ABC_TRANSPORTER_1"/>
    <property type="match status" value="1"/>
</dbReference>
<sequence>MIEIKNVSKTYGDQKAVNNLSLSISEGSVFGFLGPNGAGKTTTIKMLTGINSPDEGTVEIDGHSPEISSVREKIGFKPEEPHFYEYLTGLEFIKFAGDLFEQSYKKTEVEYLEIMKSAGIYDARDKIIKNYSKGMRQRLGFAQATVNNPEYIFLDEPLEGLDPIGRRELKDMIRRLRSQGKTIFFNSHILSDIEILCDKIGVIHRGELIYTGPVLEFCRGKSLEERFIEEVEGINNKS</sequence>
<dbReference type="InterPro" id="IPR027417">
    <property type="entry name" value="P-loop_NTPase"/>
</dbReference>
<proteinExistence type="predicted"/>
<dbReference type="PANTHER" id="PTHR42939">
    <property type="entry name" value="ABC TRANSPORTER ATP-BINDING PROTEIN ALBC-RELATED"/>
    <property type="match status" value="1"/>
</dbReference>
<reference evidence="5 6" key="1">
    <citation type="journal article" date="2016" name="Nat. Commun.">
        <title>Thousands of microbial genomes shed light on interconnected biogeochemical processes in an aquifer system.</title>
        <authorList>
            <person name="Anantharaman K."/>
            <person name="Brown C.T."/>
            <person name="Hug L.A."/>
            <person name="Sharon I."/>
            <person name="Castelle C.J."/>
            <person name="Probst A.J."/>
            <person name="Thomas B.C."/>
            <person name="Singh A."/>
            <person name="Wilkins M.J."/>
            <person name="Karaoz U."/>
            <person name="Brodie E.L."/>
            <person name="Williams K.H."/>
            <person name="Hubbard S.S."/>
            <person name="Banfield J.F."/>
        </authorList>
    </citation>
    <scope>NUCLEOTIDE SEQUENCE [LARGE SCALE GENOMIC DNA]</scope>
</reference>
<dbReference type="Proteomes" id="UP000178908">
    <property type="component" value="Unassembled WGS sequence"/>
</dbReference>
<keyword evidence="3" id="KW-0067">ATP-binding</keyword>
<dbReference type="Gene3D" id="3.40.50.300">
    <property type="entry name" value="P-loop containing nucleotide triphosphate hydrolases"/>
    <property type="match status" value="1"/>
</dbReference>
<dbReference type="CDD" id="cd03230">
    <property type="entry name" value="ABC_DR_subfamily_A"/>
    <property type="match status" value="1"/>
</dbReference>
<dbReference type="GO" id="GO:0016887">
    <property type="term" value="F:ATP hydrolysis activity"/>
    <property type="evidence" value="ECO:0007669"/>
    <property type="project" value="InterPro"/>
</dbReference>
<organism evidence="5 6">
    <name type="scientific">Candidatus Yanofskybacteria bacterium RIFCSPHIGHO2_02_FULL_39_10</name>
    <dbReference type="NCBI Taxonomy" id="1802674"/>
    <lineage>
        <taxon>Bacteria</taxon>
        <taxon>Candidatus Yanofskyibacteriota</taxon>
    </lineage>
</organism>
<evidence type="ECO:0000256" key="2">
    <source>
        <dbReference type="ARBA" id="ARBA00022741"/>
    </source>
</evidence>
<gene>
    <name evidence="5" type="ORF">A3C61_02905</name>
</gene>
<dbReference type="PANTHER" id="PTHR42939:SF1">
    <property type="entry name" value="ABC TRANSPORTER ATP-BINDING PROTEIN ALBC-RELATED"/>
    <property type="match status" value="1"/>
</dbReference>
<evidence type="ECO:0000313" key="5">
    <source>
        <dbReference type="EMBL" id="OGN07702.1"/>
    </source>
</evidence>
<keyword evidence="1" id="KW-0813">Transport</keyword>
<evidence type="ECO:0000259" key="4">
    <source>
        <dbReference type="PROSITE" id="PS50893"/>
    </source>
</evidence>
<keyword evidence="2" id="KW-0547">Nucleotide-binding</keyword>
<protein>
    <recommendedName>
        <fullName evidence="4">ABC transporter domain-containing protein</fullName>
    </recommendedName>
</protein>
<dbReference type="InterPro" id="IPR003439">
    <property type="entry name" value="ABC_transporter-like_ATP-bd"/>
</dbReference>
<dbReference type="InterPro" id="IPR051782">
    <property type="entry name" value="ABC_Transporter_VariousFunc"/>
</dbReference>
<dbReference type="PROSITE" id="PS50893">
    <property type="entry name" value="ABC_TRANSPORTER_2"/>
    <property type="match status" value="1"/>
</dbReference>
<dbReference type="SMART" id="SM00382">
    <property type="entry name" value="AAA"/>
    <property type="match status" value="1"/>
</dbReference>
<dbReference type="AlphaFoldDB" id="A0A1F8F3I9"/>
<evidence type="ECO:0000313" key="6">
    <source>
        <dbReference type="Proteomes" id="UP000178908"/>
    </source>
</evidence>